<evidence type="ECO:0000256" key="1">
    <source>
        <dbReference type="SAM" id="Phobius"/>
    </source>
</evidence>
<keyword evidence="1" id="KW-0472">Membrane</keyword>
<dbReference type="Proteomes" id="UP000191933">
    <property type="component" value="Unassembled WGS sequence"/>
</dbReference>
<name>A0A9W5B2G6_9HYPH</name>
<evidence type="ECO:0000313" key="2">
    <source>
        <dbReference type="EMBL" id="CUW93529.1"/>
    </source>
</evidence>
<feature type="transmembrane region" description="Helical" evidence="1">
    <location>
        <begin position="73"/>
        <end position="89"/>
    </location>
</feature>
<proteinExistence type="predicted"/>
<keyword evidence="1" id="KW-1133">Transmembrane helix</keyword>
<comment type="caution">
    <text evidence="2">The sequence shown here is derived from an EMBL/GenBank/DDBJ whole genome shotgun (WGS) entry which is preliminary data.</text>
</comment>
<sequence>MATSFAPSKLGVDGDGFIDSHNDADKTQLQRNVCMVKRNWIYVGLLAFVSVGLLIDAAIWPAGPPSSFTANDLVQMIGIITLFAWWQIADAEKRGSRRSSAVKFATILLAPVGLAVYLYQTRRWTRATLGLIAFMGGLLLAGILTLLLSDWLIQQGFFPPSFLSRY</sequence>
<organism evidence="2 3">
    <name type="scientific">Agrobacterium genomosp. 2 str. CFBP 5494</name>
    <dbReference type="NCBI Taxonomy" id="1183436"/>
    <lineage>
        <taxon>Bacteria</taxon>
        <taxon>Pseudomonadati</taxon>
        <taxon>Pseudomonadota</taxon>
        <taxon>Alphaproteobacteria</taxon>
        <taxon>Hyphomicrobiales</taxon>
        <taxon>Rhizobiaceae</taxon>
        <taxon>Rhizobium/Agrobacterium group</taxon>
        <taxon>Agrobacterium</taxon>
        <taxon>Agrobacterium tumefaciens complex</taxon>
    </lineage>
</organism>
<protein>
    <recommendedName>
        <fullName evidence="4">Transmembrane protein</fullName>
    </recommendedName>
</protein>
<dbReference type="AlphaFoldDB" id="A0A9W5B2G6"/>
<feature type="transmembrane region" description="Helical" evidence="1">
    <location>
        <begin position="40"/>
        <end position="61"/>
    </location>
</feature>
<accession>A0A9W5B2G6</accession>
<keyword evidence="1" id="KW-0812">Transmembrane</keyword>
<keyword evidence="3" id="KW-1185">Reference proteome</keyword>
<reference evidence="2 3" key="1">
    <citation type="submission" date="2016-01" db="EMBL/GenBank/DDBJ databases">
        <authorList>
            <person name="Regsiter A."/>
            <person name="william w."/>
        </authorList>
    </citation>
    <scope>NUCLEOTIDE SEQUENCE [LARGE SCALE GENOMIC DNA]</scope>
    <source>
        <strain evidence="2 3">CFBP 5494</strain>
    </source>
</reference>
<gene>
    <name evidence="2" type="ORF">AGR2A_Cc70035</name>
</gene>
<evidence type="ECO:0008006" key="4">
    <source>
        <dbReference type="Google" id="ProtNLM"/>
    </source>
</evidence>
<dbReference type="EMBL" id="FBVY01000018">
    <property type="protein sequence ID" value="CUW93529.1"/>
    <property type="molecule type" value="Genomic_DNA"/>
</dbReference>
<evidence type="ECO:0000313" key="3">
    <source>
        <dbReference type="Proteomes" id="UP000191933"/>
    </source>
</evidence>
<feature type="transmembrane region" description="Helical" evidence="1">
    <location>
        <begin position="131"/>
        <end position="153"/>
    </location>
</feature>